<keyword evidence="12" id="KW-0832">Ubl conjugation</keyword>
<dbReference type="Pfam" id="PF02811">
    <property type="entry name" value="PHP"/>
    <property type="match status" value="1"/>
</dbReference>
<evidence type="ECO:0000256" key="20">
    <source>
        <dbReference type="ARBA" id="ARBA00045548"/>
    </source>
</evidence>
<dbReference type="SUPFAM" id="SSF81301">
    <property type="entry name" value="Nucleotidyltransferase"/>
    <property type="match status" value="1"/>
</dbReference>
<evidence type="ECO:0000256" key="13">
    <source>
        <dbReference type="ARBA" id="ARBA00022932"/>
    </source>
</evidence>
<evidence type="ECO:0000256" key="6">
    <source>
        <dbReference type="ARBA" id="ARBA00022481"/>
    </source>
</evidence>
<comment type="function">
    <text evidence="20">Repair polymerase that plays a key role in base-excision repair. During this process, the damaged base is excised by specific DNA glycosylases, the DNA backbone is nicked at the abasic site by an apurinic/apyrimidic (AP) endonuclease, and POLB removes 5'-deoxyribose-phosphate from the preincised AP site acting as a 5'-deoxyribose-phosphate lyase (5'-dRP lyase); through its DNA polymerase activity, it adds one nucleotide to the 3' end of the arising single-nucleotide gap. Conducts 'gap-filling' DNA synthesis in a stepwise distributive fashion rather than in a processive fashion as for other DNA polymerases. It is also able to cleave sugar-phosphate bonds 3' to an intact AP site, acting as an AP lyase.</text>
</comment>
<keyword evidence="14" id="KW-0915">Sodium</keyword>
<keyword evidence="6" id="KW-0488">Methylation</keyword>
<comment type="catalytic activity">
    <reaction evidence="19">
        <text>a 5'-end 2'-deoxyribose-2'-deoxyribonucleotide-DNA = (2E,4S)-4-hydroxypenten-2-al-5-phosphate + a 5'-end 5'-phospho-2'-deoxyribonucleoside-DNA + H(+)</text>
        <dbReference type="Rhea" id="RHEA:76255"/>
        <dbReference type="Rhea" id="RHEA-COMP:13180"/>
        <dbReference type="Rhea" id="RHEA-COMP:18657"/>
        <dbReference type="ChEBI" id="CHEBI:15378"/>
        <dbReference type="ChEBI" id="CHEBI:136412"/>
        <dbReference type="ChEBI" id="CHEBI:195194"/>
        <dbReference type="ChEBI" id="CHEBI:195195"/>
    </reaction>
</comment>
<evidence type="ECO:0000256" key="14">
    <source>
        <dbReference type="ARBA" id="ARBA00023053"/>
    </source>
</evidence>
<dbReference type="SUPFAM" id="SSF47802">
    <property type="entry name" value="DNA polymerase beta, N-terminal domain-like"/>
    <property type="match status" value="1"/>
</dbReference>
<dbReference type="Gene3D" id="3.30.460.10">
    <property type="entry name" value="Beta Polymerase, domain 2"/>
    <property type="match status" value="1"/>
</dbReference>
<keyword evidence="11" id="KW-0227">DNA damage</keyword>
<keyword evidence="15" id="KW-0234">DNA repair</keyword>
<dbReference type="InterPro" id="IPR002008">
    <property type="entry name" value="DNA_pol_X_beta-like"/>
</dbReference>
<dbReference type="SUPFAM" id="SSF158702">
    <property type="entry name" value="Sec63 N-terminal domain-like"/>
    <property type="match status" value="1"/>
</dbReference>
<dbReference type="InterPro" id="IPR003141">
    <property type="entry name" value="Pol/His_phosphatase_N"/>
</dbReference>
<dbReference type="PRINTS" id="PR00870">
    <property type="entry name" value="DNAPOLXBETA"/>
</dbReference>
<keyword evidence="25" id="KW-0540">Nuclease</keyword>
<dbReference type="PANTHER" id="PTHR36928">
    <property type="entry name" value="PHOSPHATASE YCDX-RELATED"/>
    <property type="match status" value="1"/>
</dbReference>
<sequence length="580" mass="65885">MQKKSISAILEEIAMLLEIKGENPFKTRAYYNAANVLSGITNLDELVRQRRLREIKGIGEALSKKIEEYSETGKMEYLEELKKEVPESLVELMGIPNLGPKRIKVLHDELGITNLGELEYACKENRLVNLQGFGVKTQEKVTKGIEFLKRHKGEFLFGDIYQEADAIKNRLVSVAAPEWVEVCGSIRRRKEIVRDMDILVAADGHEKVTAFFVSMSEVSEVLLTGDTKTSVRLRSGIEADLRVVRREEFPYALMYFTGSKEHNVRLRAIAKKKGWKLNEYGLFEDERPLPCGSEEEVYKALGLAFVPPELREDSGEVEAAEEGTLPALLTFDDIKGTFHVHTDFSDGMDSLERMVEGTRKMGYSYIGISDHSKSAYYAGGLKPETLLRQWEMIDRINERSKSFHVFKGIESDIQPDGSLDYDEEILKGFDFVIASIHSGFTMKKDDMEKRIMRAMENPYTTMLGHPTGRLLLSRDGYECDMVKLIDAAARNHVIMELNASPYRLDIDWRYLKYAKDKGVMISINPDAHGVAGIGDVFYGVGIARKGWQERKDVLNTQGVNDIKDTLKRLRDAKRHQSNNK</sequence>
<dbReference type="SMART" id="SM00481">
    <property type="entry name" value="POLIIIAc"/>
    <property type="match status" value="1"/>
</dbReference>
<dbReference type="SUPFAM" id="SSF89550">
    <property type="entry name" value="PHP domain-like"/>
    <property type="match status" value="1"/>
</dbReference>
<dbReference type="GO" id="GO:0006281">
    <property type="term" value="P:DNA repair"/>
    <property type="evidence" value="ECO:0007669"/>
    <property type="project" value="UniProtKB-KW"/>
</dbReference>
<reference evidence="25" key="1">
    <citation type="journal article" date="2020" name="Biotechnol. Biofuels">
        <title>New insights from the biogas microbiome by comprehensive genome-resolved metagenomics of nearly 1600 species originating from multiple anaerobic digesters.</title>
        <authorList>
            <person name="Campanaro S."/>
            <person name="Treu L."/>
            <person name="Rodriguez-R L.M."/>
            <person name="Kovalovszki A."/>
            <person name="Ziels R.M."/>
            <person name="Maus I."/>
            <person name="Zhu X."/>
            <person name="Kougias P.G."/>
            <person name="Basile A."/>
            <person name="Luo G."/>
            <person name="Schluter A."/>
            <person name="Konstantinidis K.T."/>
            <person name="Angelidaki I."/>
        </authorList>
    </citation>
    <scope>NUCLEOTIDE SEQUENCE</scope>
    <source>
        <strain evidence="25">AS06rmzACSIP_7</strain>
    </source>
</reference>
<dbReference type="InterPro" id="IPR002054">
    <property type="entry name" value="DNA-dir_DNA_pol_X"/>
</dbReference>
<dbReference type="GO" id="GO:0005829">
    <property type="term" value="C:cytosol"/>
    <property type="evidence" value="ECO:0007669"/>
    <property type="project" value="TreeGrafter"/>
</dbReference>
<comment type="catalytic activity">
    <reaction evidence="21">
        <text>DNA(n) + a 2'-deoxyribonucleoside 5'-triphosphate = DNA(n+1) + diphosphate</text>
        <dbReference type="Rhea" id="RHEA:22508"/>
        <dbReference type="Rhea" id="RHEA-COMP:17339"/>
        <dbReference type="Rhea" id="RHEA-COMP:17340"/>
        <dbReference type="ChEBI" id="CHEBI:33019"/>
        <dbReference type="ChEBI" id="CHEBI:61560"/>
        <dbReference type="ChEBI" id="CHEBI:173112"/>
        <dbReference type="EC" id="2.7.7.7"/>
    </reaction>
</comment>
<proteinExistence type="predicted"/>
<dbReference type="InterPro" id="IPR050243">
    <property type="entry name" value="PHP_phosphatase"/>
</dbReference>
<dbReference type="PANTHER" id="PTHR36928:SF1">
    <property type="entry name" value="PHOSPHATASE YCDX-RELATED"/>
    <property type="match status" value="1"/>
</dbReference>
<evidence type="ECO:0000256" key="12">
    <source>
        <dbReference type="ARBA" id="ARBA00022843"/>
    </source>
</evidence>
<dbReference type="InterPro" id="IPR043519">
    <property type="entry name" value="NT_sf"/>
</dbReference>
<evidence type="ECO:0000256" key="1">
    <source>
        <dbReference type="ARBA" id="ARBA00001946"/>
    </source>
</evidence>
<evidence type="ECO:0000256" key="2">
    <source>
        <dbReference type="ARBA" id="ARBA00004496"/>
    </source>
</evidence>
<dbReference type="Proteomes" id="UP000777265">
    <property type="component" value="Unassembled WGS sequence"/>
</dbReference>
<evidence type="ECO:0000256" key="8">
    <source>
        <dbReference type="ARBA" id="ARBA00022679"/>
    </source>
</evidence>
<comment type="caution">
    <text evidence="25">The sequence shown here is derived from an EMBL/GenBank/DDBJ whole genome shotgun (WGS) entry which is preliminary data.</text>
</comment>
<dbReference type="EMBL" id="JAAYEE010000179">
    <property type="protein sequence ID" value="NLW35849.1"/>
    <property type="molecule type" value="Genomic_DNA"/>
</dbReference>
<keyword evidence="8" id="KW-0808">Transferase</keyword>
<feature type="domain" description="Polymerase/histidinol phosphatase N-terminal" evidence="23">
    <location>
        <begin position="336"/>
        <end position="415"/>
    </location>
</feature>
<dbReference type="Gene3D" id="3.20.20.140">
    <property type="entry name" value="Metal-dependent hydrolases"/>
    <property type="match status" value="1"/>
</dbReference>
<dbReference type="InterPro" id="IPR029398">
    <property type="entry name" value="PolB_thumb"/>
</dbReference>
<dbReference type="SMART" id="SM00483">
    <property type="entry name" value="POLXc"/>
    <property type="match status" value="1"/>
</dbReference>
<dbReference type="InterPro" id="IPR047967">
    <property type="entry name" value="PolX_PHP"/>
</dbReference>
<comment type="subcellular location">
    <subcellularLocation>
        <location evidence="2">Cytoplasm</location>
    </subcellularLocation>
</comment>
<dbReference type="Gene3D" id="3.30.210.10">
    <property type="entry name" value="DNA polymerase, thumb domain"/>
    <property type="match status" value="1"/>
</dbReference>
<gene>
    <name evidence="25" type="primary">polX</name>
    <name evidence="25" type="ORF">GXY80_10270</name>
</gene>
<dbReference type="InterPro" id="IPR010996">
    <property type="entry name" value="HHH_MUS81"/>
</dbReference>
<evidence type="ECO:0000259" key="22">
    <source>
        <dbReference type="SMART" id="SM00278"/>
    </source>
</evidence>
<evidence type="ECO:0000256" key="19">
    <source>
        <dbReference type="ARBA" id="ARBA00044678"/>
    </source>
</evidence>
<dbReference type="CDD" id="cd00141">
    <property type="entry name" value="NT_POLXc"/>
    <property type="match status" value="1"/>
</dbReference>
<dbReference type="EC" id="4.2.99.18" evidence="4"/>
<feature type="domain" description="DNA-directed DNA polymerase X" evidence="24">
    <location>
        <begin position="1"/>
        <end position="312"/>
    </location>
</feature>
<accession>A0A971M4X3</accession>
<dbReference type="AlphaFoldDB" id="A0A971M4X3"/>
<dbReference type="InterPro" id="IPR022311">
    <property type="entry name" value="PolX-like"/>
</dbReference>
<dbReference type="GO" id="GO:0003677">
    <property type="term" value="F:DNA binding"/>
    <property type="evidence" value="ECO:0007669"/>
    <property type="project" value="InterPro"/>
</dbReference>
<evidence type="ECO:0000256" key="5">
    <source>
        <dbReference type="ARBA" id="ARBA00020020"/>
    </source>
</evidence>
<evidence type="ECO:0000256" key="17">
    <source>
        <dbReference type="ARBA" id="ARBA00035726"/>
    </source>
</evidence>
<evidence type="ECO:0000256" key="4">
    <source>
        <dbReference type="ARBA" id="ARBA00012720"/>
    </source>
</evidence>
<dbReference type="GO" id="GO:0140078">
    <property type="term" value="F:class I DNA-(apurinic or apyrimidinic site) endonuclease activity"/>
    <property type="evidence" value="ECO:0007669"/>
    <property type="project" value="UniProtKB-EC"/>
</dbReference>
<feature type="domain" description="Helix-hairpin-helix DNA-binding motif class 1" evidence="22">
    <location>
        <begin position="50"/>
        <end position="69"/>
    </location>
</feature>
<evidence type="ECO:0000256" key="18">
    <source>
        <dbReference type="ARBA" id="ARBA00044632"/>
    </source>
</evidence>
<evidence type="ECO:0000256" key="9">
    <source>
        <dbReference type="ARBA" id="ARBA00022695"/>
    </source>
</evidence>
<keyword evidence="10" id="KW-0235">DNA replication</keyword>
<dbReference type="SMART" id="SM00278">
    <property type="entry name" value="HhH1"/>
    <property type="match status" value="3"/>
</dbReference>
<keyword evidence="9" id="KW-0548">Nucleotidyltransferase</keyword>
<evidence type="ECO:0000256" key="10">
    <source>
        <dbReference type="ARBA" id="ARBA00022705"/>
    </source>
</evidence>
<dbReference type="GO" id="GO:0071978">
    <property type="term" value="P:bacterial-type flagellum-dependent swarming motility"/>
    <property type="evidence" value="ECO:0007669"/>
    <property type="project" value="TreeGrafter"/>
</dbReference>
<dbReference type="InterPro" id="IPR016195">
    <property type="entry name" value="Pol/histidinol_Pase-like"/>
</dbReference>
<comment type="cofactor">
    <cofactor evidence="1">
        <name>Mg(2+)</name>
        <dbReference type="ChEBI" id="CHEBI:18420"/>
    </cofactor>
</comment>
<evidence type="ECO:0000256" key="3">
    <source>
        <dbReference type="ARBA" id="ARBA00012417"/>
    </source>
</evidence>
<dbReference type="NCBIfam" id="NF006375">
    <property type="entry name" value="PRK08609.1"/>
    <property type="match status" value="1"/>
</dbReference>
<dbReference type="Pfam" id="PF14716">
    <property type="entry name" value="HHH_8"/>
    <property type="match status" value="1"/>
</dbReference>
<evidence type="ECO:0000256" key="15">
    <source>
        <dbReference type="ARBA" id="ARBA00023204"/>
    </source>
</evidence>
<keyword evidence="7" id="KW-0237">DNA synthesis</keyword>
<evidence type="ECO:0000256" key="21">
    <source>
        <dbReference type="ARBA" id="ARBA00049244"/>
    </source>
</evidence>
<feature type="domain" description="Helix-hairpin-helix DNA-binding motif class 1" evidence="22">
    <location>
        <begin position="125"/>
        <end position="144"/>
    </location>
</feature>
<dbReference type="InterPro" id="IPR003583">
    <property type="entry name" value="Hlx-hairpin-Hlx_DNA-bd_motif"/>
</dbReference>
<dbReference type="Gene3D" id="1.10.150.110">
    <property type="entry name" value="DNA polymerase beta, N-terminal domain-like"/>
    <property type="match status" value="1"/>
</dbReference>
<dbReference type="Gene3D" id="1.10.150.20">
    <property type="entry name" value="5' to 3' exonuclease, C-terminal subdomain"/>
    <property type="match status" value="1"/>
</dbReference>
<dbReference type="CDD" id="cd07436">
    <property type="entry name" value="PHP_PolX"/>
    <property type="match status" value="1"/>
</dbReference>
<reference evidence="25" key="2">
    <citation type="submission" date="2020-01" db="EMBL/GenBank/DDBJ databases">
        <authorList>
            <person name="Campanaro S."/>
        </authorList>
    </citation>
    <scope>NUCLEOTIDE SEQUENCE</scope>
    <source>
        <strain evidence="25">AS06rmzACSIP_7</strain>
    </source>
</reference>
<dbReference type="EC" id="2.7.7.7" evidence="3"/>
<evidence type="ECO:0000259" key="23">
    <source>
        <dbReference type="SMART" id="SM00481"/>
    </source>
</evidence>
<feature type="domain" description="Helix-hairpin-helix DNA-binding motif class 1" evidence="22">
    <location>
        <begin position="90"/>
        <end position="109"/>
    </location>
</feature>
<dbReference type="Pfam" id="PF14520">
    <property type="entry name" value="HHH_5"/>
    <property type="match status" value="1"/>
</dbReference>
<dbReference type="GO" id="GO:0042578">
    <property type="term" value="F:phosphoric ester hydrolase activity"/>
    <property type="evidence" value="ECO:0007669"/>
    <property type="project" value="TreeGrafter"/>
</dbReference>
<dbReference type="InterPro" id="IPR004013">
    <property type="entry name" value="PHP_dom"/>
</dbReference>
<organism evidence="25 26">
    <name type="scientific">Syntrophorhabdus aromaticivorans</name>
    <dbReference type="NCBI Taxonomy" id="328301"/>
    <lineage>
        <taxon>Bacteria</taxon>
        <taxon>Pseudomonadati</taxon>
        <taxon>Thermodesulfobacteriota</taxon>
        <taxon>Syntrophorhabdia</taxon>
        <taxon>Syntrophorhabdales</taxon>
        <taxon>Syntrophorhabdaceae</taxon>
        <taxon>Syntrophorhabdus</taxon>
    </lineage>
</organism>
<dbReference type="PIRSF" id="PIRSF005047">
    <property type="entry name" value="UCP005047_YshC"/>
    <property type="match status" value="1"/>
</dbReference>
<evidence type="ECO:0000256" key="7">
    <source>
        <dbReference type="ARBA" id="ARBA00022634"/>
    </source>
</evidence>
<evidence type="ECO:0000256" key="11">
    <source>
        <dbReference type="ARBA" id="ARBA00022763"/>
    </source>
</evidence>
<keyword evidence="25" id="KW-0378">Hydrolase</keyword>
<evidence type="ECO:0000259" key="24">
    <source>
        <dbReference type="SMART" id="SM00483"/>
    </source>
</evidence>
<evidence type="ECO:0000256" key="16">
    <source>
        <dbReference type="ARBA" id="ARBA00035717"/>
    </source>
</evidence>
<evidence type="ECO:0000313" key="26">
    <source>
        <dbReference type="Proteomes" id="UP000777265"/>
    </source>
</evidence>
<dbReference type="Pfam" id="PF14791">
    <property type="entry name" value="DNA_pol_B_thumb"/>
    <property type="match status" value="1"/>
</dbReference>
<protein>
    <recommendedName>
        <fullName evidence="5">DNA polymerase beta</fullName>
        <ecNumber evidence="3">2.7.7.7</ecNumber>
        <ecNumber evidence="4">4.2.99.18</ecNumber>
    </recommendedName>
    <alternativeName>
        <fullName evidence="16">5'-deoxyribose-phosphate lyase</fullName>
    </alternativeName>
    <alternativeName>
        <fullName evidence="17">AP lyase</fullName>
    </alternativeName>
</protein>
<dbReference type="GO" id="GO:0008270">
    <property type="term" value="F:zinc ion binding"/>
    <property type="evidence" value="ECO:0007669"/>
    <property type="project" value="TreeGrafter"/>
</dbReference>
<comment type="catalytic activity">
    <reaction evidence="18">
        <text>2'-deoxyribonucleotide-(2'-deoxyribose 5'-phosphate)-2'-deoxyribonucleotide-DNA = a 3'-end 2'-deoxyribonucleotide-(2,3-dehydro-2,3-deoxyribose 5'-phosphate)-DNA + a 5'-end 5'-phospho-2'-deoxyribonucleoside-DNA + H(+)</text>
        <dbReference type="Rhea" id="RHEA:66592"/>
        <dbReference type="Rhea" id="RHEA-COMP:13180"/>
        <dbReference type="Rhea" id="RHEA-COMP:16897"/>
        <dbReference type="Rhea" id="RHEA-COMP:17067"/>
        <dbReference type="ChEBI" id="CHEBI:15378"/>
        <dbReference type="ChEBI" id="CHEBI:136412"/>
        <dbReference type="ChEBI" id="CHEBI:157695"/>
        <dbReference type="ChEBI" id="CHEBI:167181"/>
        <dbReference type="EC" id="4.2.99.18"/>
    </reaction>
</comment>
<keyword evidence="13" id="KW-0239">DNA-directed DNA polymerase</keyword>
<keyword evidence="25" id="KW-0269">Exonuclease</keyword>
<dbReference type="GO" id="GO:0003887">
    <property type="term" value="F:DNA-directed DNA polymerase activity"/>
    <property type="evidence" value="ECO:0007669"/>
    <property type="project" value="UniProtKB-KW"/>
</dbReference>
<name>A0A971M4X3_9BACT</name>
<dbReference type="GO" id="GO:0004527">
    <property type="term" value="F:exonuclease activity"/>
    <property type="evidence" value="ECO:0007669"/>
    <property type="project" value="UniProtKB-KW"/>
</dbReference>
<dbReference type="InterPro" id="IPR027421">
    <property type="entry name" value="DNA_pol_lamdba_lyase_dom_sf"/>
</dbReference>
<evidence type="ECO:0000313" key="25">
    <source>
        <dbReference type="EMBL" id="NLW35849.1"/>
    </source>
</evidence>
<dbReference type="InterPro" id="IPR037160">
    <property type="entry name" value="DNA_Pol_thumb_sf"/>
</dbReference>